<organism evidence="2 3">
    <name type="scientific">Roseobacter fucihabitans</name>
    <dbReference type="NCBI Taxonomy" id="1537242"/>
    <lineage>
        <taxon>Bacteria</taxon>
        <taxon>Pseudomonadati</taxon>
        <taxon>Pseudomonadota</taxon>
        <taxon>Alphaproteobacteria</taxon>
        <taxon>Rhodobacterales</taxon>
        <taxon>Roseobacteraceae</taxon>
        <taxon>Roseobacter</taxon>
    </lineage>
</organism>
<dbReference type="PRINTS" id="PR00111">
    <property type="entry name" value="ABHYDROLASE"/>
</dbReference>
<accession>A0ABZ2BTB7</accession>
<keyword evidence="3" id="KW-1185">Reference proteome</keyword>
<feature type="domain" description="AB hydrolase-1" evidence="1">
    <location>
        <begin position="56"/>
        <end position="310"/>
    </location>
</feature>
<dbReference type="PANTHER" id="PTHR43798:SF33">
    <property type="entry name" value="HYDROLASE, PUTATIVE (AFU_ORTHOLOGUE AFUA_2G14860)-RELATED"/>
    <property type="match status" value="1"/>
</dbReference>
<dbReference type="PANTHER" id="PTHR43798">
    <property type="entry name" value="MONOACYLGLYCEROL LIPASE"/>
    <property type="match status" value="1"/>
</dbReference>
<protein>
    <submittedName>
        <fullName evidence="2">2-succinyl-6-hydroxy-2, 4-cyclohexadiene-1-carboxylate synthase</fullName>
        <ecNumber evidence="2">4.2.99.20</ecNumber>
    </submittedName>
</protein>
<keyword evidence="2" id="KW-0456">Lyase</keyword>
<dbReference type="EC" id="4.2.99.20" evidence="2"/>
<evidence type="ECO:0000313" key="3">
    <source>
        <dbReference type="Proteomes" id="UP001318682"/>
    </source>
</evidence>
<dbReference type="InterPro" id="IPR000073">
    <property type="entry name" value="AB_hydrolase_1"/>
</dbReference>
<dbReference type="Gene3D" id="3.40.50.1820">
    <property type="entry name" value="alpha/beta hydrolase"/>
    <property type="match status" value="1"/>
</dbReference>
<proteinExistence type="predicted"/>
<reference evidence="3" key="2">
    <citation type="submission" date="2024-01" db="EMBL/GenBank/DDBJ databases">
        <title>Roseobacter fucihabitans sp. nov., isolated from the brown alga Fucus spiralis.</title>
        <authorList>
            <person name="Hahnke S."/>
            <person name="Berger M."/>
            <person name="Schlingloff A."/>
            <person name="Athale I."/>
            <person name="Neumann-Schaal M."/>
            <person name="Adenaya A."/>
            <person name="Poehlein A."/>
            <person name="Daniel R."/>
            <person name="Pertersen J."/>
            <person name="Brinkhoff T."/>
        </authorList>
    </citation>
    <scope>NUCLEOTIDE SEQUENCE [LARGE SCALE GENOMIC DNA]</scope>
    <source>
        <strain evidence="3">B14</strain>
    </source>
</reference>
<dbReference type="GO" id="GO:0070205">
    <property type="term" value="F:2-succinyl-6-hydroxy-2,4-cyclohexadiene-1-carboxylate synthase activity"/>
    <property type="evidence" value="ECO:0007669"/>
    <property type="project" value="UniProtKB-EC"/>
</dbReference>
<dbReference type="Pfam" id="PF12697">
    <property type="entry name" value="Abhydrolase_6"/>
    <property type="match status" value="1"/>
</dbReference>
<dbReference type="Proteomes" id="UP001318682">
    <property type="component" value="Chromosome"/>
</dbReference>
<dbReference type="RefSeq" id="WP_187432095.1">
    <property type="nucleotide sequence ID" value="NZ_CP143423.1"/>
</dbReference>
<reference evidence="2 3" key="1">
    <citation type="submission" date="2015-07" db="EMBL/GenBank/DDBJ databases">
        <authorList>
            <person name="Voget S."/>
            <person name="Dogs M."/>
            <person name="Brinkhoff T.H."/>
            <person name="Daniel R."/>
        </authorList>
    </citation>
    <scope>NUCLEOTIDE SEQUENCE [LARGE SCALE GENOMIC DNA]</scope>
    <source>
        <strain evidence="2 3">B14</strain>
    </source>
</reference>
<gene>
    <name evidence="2" type="primary">menH_1</name>
    <name evidence="2" type="ORF">ROLI_023070</name>
</gene>
<dbReference type="SUPFAM" id="SSF53474">
    <property type="entry name" value="alpha/beta-Hydrolases"/>
    <property type="match status" value="1"/>
</dbReference>
<dbReference type="InterPro" id="IPR029058">
    <property type="entry name" value="AB_hydrolase_fold"/>
</dbReference>
<evidence type="ECO:0000313" key="2">
    <source>
        <dbReference type="EMBL" id="WVX49218.1"/>
    </source>
</evidence>
<sequence>MVIIALLATLGLIALVQWRAGAREAQAERAYPPVGQIVEVDGTKVHLHVQGTGPDVVLIHGASGSLRDYTFDLVDRLKDRYRVISLDRPGLGWTTRPEPDFGGAWSIAAEPPALQARLLQAAADTVGVTRPIVVGHSFGGAVALAWALERPEDTAALVLLAAASMPWEGELGALYQVNSSLPGSLFVVPLITAFTPDSRIETTVKSIFAPQPMPDGYLDHIGPDMSLRRATLRANAQQVNNLRPHIIEMSKQYPDLLMPVELLHGTADTTVGLRIHSEPLAELLPNATLTRLEGVGHMPHHAAPEQVVAAIERATTRAGLR</sequence>
<name>A0ABZ2BTB7_9RHOB</name>
<dbReference type="EMBL" id="CP143423">
    <property type="protein sequence ID" value="WVX49218.1"/>
    <property type="molecule type" value="Genomic_DNA"/>
</dbReference>
<evidence type="ECO:0000259" key="1">
    <source>
        <dbReference type="Pfam" id="PF12697"/>
    </source>
</evidence>
<dbReference type="InterPro" id="IPR050266">
    <property type="entry name" value="AB_hydrolase_sf"/>
</dbReference>